<dbReference type="GO" id="GO:0009279">
    <property type="term" value="C:cell outer membrane"/>
    <property type="evidence" value="ECO:0007669"/>
    <property type="project" value="UniProtKB-SubCell"/>
</dbReference>
<dbReference type="Proteomes" id="UP000614811">
    <property type="component" value="Unassembled WGS sequence"/>
</dbReference>
<protein>
    <submittedName>
        <fullName evidence="7">Membrane protein</fullName>
    </submittedName>
</protein>
<dbReference type="PANTHER" id="PTHR30329">
    <property type="entry name" value="STATOR ELEMENT OF FLAGELLAR MOTOR COMPLEX"/>
    <property type="match status" value="1"/>
</dbReference>
<evidence type="ECO:0000313" key="7">
    <source>
        <dbReference type="EMBL" id="GGZ98311.1"/>
    </source>
</evidence>
<organism evidence="7 8">
    <name type="scientific">Arenicella chitinivorans</name>
    <dbReference type="NCBI Taxonomy" id="1329800"/>
    <lineage>
        <taxon>Bacteria</taxon>
        <taxon>Pseudomonadati</taxon>
        <taxon>Pseudomonadota</taxon>
        <taxon>Gammaproteobacteria</taxon>
        <taxon>Arenicellales</taxon>
        <taxon>Arenicellaceae</taxon>
        <taxon>Arenicella</taxon>
    </lineage>
</organism>
<accession>A0A918VI85</accession>
<dbReference type="SUPFAM" id="SSF103088">
    <property type="entry name" value="OmpA-like"/>
    <property type="match status" value="1"/>
</dbReference>
<evidence type="ECO:0000259" key="6">
    <source>
        <dbReference type="PROSITE" id="PS51123"/>
    </source>
</evidence>
<evidence type="ECO:0000256" key="1">
    <source>
        <dbReference type="ARBA" id="ARBA00004442"/>
    </source>
</evidence>
<reference evidence="7" key="1">
    <citation type="journal article" date="2014" name="Int. J. Syst. Evol. Microbiol.">
        <title>Complete genome sequence of Corynebacterium casei LMG S-19264T (=DSM 44701T), isolated from a smear-ripened cheese.</title>
        <authorList>
            <consortium name="US DOE Joint Genome Institute (JGI-PGF)"/>
            <person name="Walter F."/>
            <person name="Albersmeier A."/>
            <person name="Kalinowski J."/>
            <person name="Ruckert C."/>
        </authorList>
    </citation>
    <scope>NUCLEOTIDE SEQUENCE</scope>
    <source>
        <strain evidence="7">KCTC 12711</strain>
    </source>
</reference>
<keyword evidence="3" id="KW-0998">Cell outer membrane</keyword>
<feature type="domain" description="OmpA-like" evidence="6">
    <location>
        <begin position="198"/>
        <end position="314"/>
    </location>
</feature>
<dbReference type="EMBL" id="BMXA01000001">
    <property type="protein sequence ID" value="GGZ98311.1"/>
    <property type="molecule type" value="Genomic_DNA"/>
</dbReference>
<evidence type="ECO:0000256" key="4">
    <source>
        <dbReference type="PROSITE-ProRule" id="PRU00473"/>
    </source>
</evidence>
<evidence type="ECO:0000313" key="8">
    <source>
        <dbReference type="Proteomes" id="UP000614811"/>
    </source>
</evidence>
<dbReference type="PANTHER" id="PTHR30329:SF21">
    <property type="entry name" value="LIPOPROTEIN YIAD-RELATED"/>
    <property type="match status" value="1"/>
</dbReference>
<comment type="subcellular location">
    <subcellularLocation>
        <location evidence="1">Cell outer membrane</location>
    </subcellularLocation>
</comment>
<reference evidence="7" key="2">
    <citation type="submission" date="2020-09" db="EMBL/GenBank/DDBJ databases">
        <authorList>
            <person name="Sun Q."/>
            <person name="Kim S."/>
        </authorList>
    </citation>
    <scope>NUCLEOTIDE SEQUENCE</scope>
    <source>
        <strain evidence="7">KCTC 12711</strain>
    </source>
</reference>
<gene>
    <name evidence="7" type="ORF">GCM10008090_03420</name>
</gene>
<dbReference type="InterPro" id="IPR050330">
    <property type="entry name" value="Bact_OuterMem_StrucFunc"/>
</dbReference>
<dbReference type="InterPro" id="IPR006665">
    <property type="entry name" value="OmpA-like"/>
</dbReference>
<evidence type="ECO:0000256" key="3">
    <source>
        <dbReference type="ARBA" id="ARBA00023237"/>
    </source>
</evidence>
<dbReference type="RefSeq" id="WP_189398276.1">
    <property type="nucleotide sequence ID" value="NZ_BMXA01000001.1"/>
</dbReference>
<feature type="region of interest" description="Disordered" evidence="5">
    <location>
        <begin position="291"/>
        <end position="314"/>
    </location>
</feature>
<dbReference type="Pfam" id="PF00691">
    <property type="entry name" value="OmpA"/>
    <property type="match status" value="1"/>
</dbReference>
<keyword evidence="2 4" id="KW-0472">Membrane</keyword>
<proteinExistence type="predicted"/>
<dbReference type="InterPro" id="IPR006664">
    <property type="entry name" value="OMP_bac"/>
</dbReference>
<dbReference type="AlphaFoldDB" id="A0A918VI85"/>
<dbReference type="PROSITE" id="PS51123">
    <property type="entry name" value="OMPA_2"/>
    <property type="match status" value="1"/>
</dbReference>
<dbReference type="PRINTS" id="PR01021">
    <property type="entry name" value="OMPADOMAIN"/>
</dbReference>
<name>A0A918VI85_9GAMM</name>
<dbReference type="InterPro" id="IPR036737">
    <property type="entry name" value="OmpA-like_sf"/>
</dbReference>
<evidence type="ECO:0000256" key="5">
    <source>
        <dbReference type="SAM" id="MobiDB-lite"/>
    </source>
</evidence>
<sequence length="314" mass="34227">MLIFLKRVLTQALVVTSFTISTVGWAASDILVGIYPGLSEYSTLEESFFAYPVAVTPIDDDGVLTPKIIKGKLAHSVFVGSDQDNTLEVYQSFYDALSNGGFELVFTCSNSECGGDLVYELVGKSSIASAYAEVRQSGPVNTDFHYLVARQKQADNPAWLSYFIYKYRGNKLYLAQDVVTPKAIATKQVDIKIAFDEIDQSGRVILDGLYFATDSDALQPTSSPALKDISAYLKRHPKRQFFVVGHTDSQGSFSHNQSLSERRANAVVSALVTDYGVPSTMLAARGVGPLSPKASNLSEAGRSHNRRVELVPAN</sequence>
<keyword evidence="8" id="KW-1185">Reference proteome</keyword>
<evidence type="ECO:0000256" key="2">
    <source>
        <dbReference type="ARBA" id="ARBA00023136"/>
    </source>
</evidence>
<dbReference type="CDD" id="cd07185">
    <property type="entry name" value="OmpA_C-like"/>
    <property type="match status" value="1"/>
</dbReference>
<comment type="caution">
    <text evidence="7">The sequence shown here is derived from an EMBL/GenBank/DDBJ whole genome shotgun (WGS) entry which is preliminary data.</text>
</comment>
<dbReference type="Gene3D" id="3.30.1330.60">
    <property type="entry name" value="OmpA-like domain"/>
    <property type="match status" value="1"/>
</dbReference>